<accession>X5DZ97</accession>
<dbReference type="eggNOG" id="COG0399">
    <property type="taxonomic scope" value="Bacteria"/>
</dbReference>
<keyword evidence="1" id="KW-0689">Ribosomal protein</keyword>
<dbReference type="InterPro" id="IPR036583">
    <property type="entry name" value="23S_rRNA_IVS_sf"/>
</dbReference>
<dbReference type="HOGENOM" id="CLU_129874_0_6_10"/>
<dbReference type="AlphaFoldDB" id="X5DZ97"/>
<dbReference type="Proteomes" id="UP000023772">
    <property type="component" value="Chromosome"/>
</dbReference>
<dbReference type="InterPro" id="IPR012657">
    <property type="entry name" value="23S_rRNA-intervening_sequence"/>
</dbReference>
<dbReference type="NCBIfam" id="TIGR02436">
    <property type="entry name" value="four helix bundle protein"/>
    <property type="match status" value="1"/>
</dbReference>
<sequence length="119" mass="13610">MHQFKELKVWQKGRVLVKEIYQATHAFPKDELFGIVSQMRRAAVSIPTNIAEGCGRNSDKELGRFLDIANGSAFELETLVILSLDLEYLSQNKFEELDAKLNEVQKMIFGLKQSLKIHD</sequence>
<dbReference type="CDD" id="cd16377">
    <property type="entry name" value="23S_rRNA_IVP_like"/>
    <property type="match status" value="1"/>
</dbReference>
<dbReference type="Pfam" id="PF05635">
    <property type="entry name" value="23S_rRNA_IVP"/>
    <property type="match status" value="1"/>
</dbReference>
<dbReference type="KEGG" id="dori:FH5T_08630"/>
<dbReference type="SUPFAM" id="SSF158446">
    <property type="entry name" value="IVS-encoded protein-like"/>
    <property type="match status" value="1"/>
</dbReference>
<organism evidence="2 4">
    <name type="scientific">Draconibacterium orientale</name>
    <dbReference type="NCBI Taxonomy" id="1168034"/>
    <lineage>
        <taxon>Bacteria</taxon>
        <taxon>Pseudomonadati</taxon>
        <taxon>Bacteroidota</taxon>
        <taxon>Bacteroidia</taxon>
        <taxon>Marinilabiliales</taxon>
        <taxon>Prolixibacteraceae</taxon>
        <taxon>Draconibacterium</taxon>
    </lineage>
</organism>
<evidence type="ECO:0000313" key="4">
    <source>
        <dbReference type="Proteomes" id="UP000181981"/>
    </source>
</evidence>
<keyword evidence="1" id="KW-0687">Ribonucleoprotein</keyword>
<proteinExistence type="predicted"/>
<reference evidence="1 3" key="1">
    <citation type="submission" date="2014-03" db="EMBL/GenBank/DDBJ databases">
        <title>Complete genome sequence of a deeply braunched marine Bacteroidia bacterium Draconibacterium orientale type strain FH5T.</title>
        <authorList>
            <person name="Li X."/>
            <person name="Wang X."/>
            <person name="Xie Z."/>
            <person name="Du Z."/>
            <person name="Chen G."/>
        </authorList>
    </citation>
    <scope>NUCLEOTIDE SEQUENCE [LARGE SCALE GENOMIC DNA]</scope>
    <source>
        <strain evidence="1 3">FH5</strain>
    </source>
</reference>
<reference evidence="2 4" key="2">
    <citation type="submission" date="2016-10" db="EMBL/GenBank/DDBJ databases">
        <authorList>
            <person name="de Groot N.N."/>
        </authorList>
    </citation>
    <scope>NUCLEOTIDE SEQUENCE [LARGE SCALE GENOMIC DNA]</scope>
    <source>
        <strain evidence="2 4">DSM 25947</strain>
    </source>
</reference>
<dbReference type="PANTHER" id="PTHR38471">
    <property type="entry name" value="FOUR HELIX BUNDLE PROTEIN"/>
    <property type="match status" value="1"/>
</dbReference>
<dbReference type="Proteomes" id="UP000181981">
    <property type="component" value="Unassembled WGS sequence"/>
</dbReference>
<evidence type="ECO:0000313" key="2">
    <source>
        <dbReference type="EMBL" id="SES81568.1"/>
    </source>
</evidence>
<dbReference type="Gene3D" id="1.20.1440.60">
    <property type="entry name" value="23S rRNA-intervening sequence"/>
    <property type="match status" value="1"/>
</dbReference>
<gene>
    <name evidence="1" type="ORF">FH5T_08630</name>
    <name evidence="2" type="ORF">SAMN05444285_102162</name>
</gene>
<dbReference type="EMBL" id="FOHT01000002">
    <property type="protein sequence ID" value="SES81568.1"/>
    <property type="molecule type" value="Genomic_DNA"/>
</dbReference>
<dbReference type="OrthoDB" id="9811959at2"/>
<keyword evidence="3" id="KW-1185">Reference proteome</keyword>
<protein>
    <submittedName>
        <fullName evidence="2">Four helix bundle protein</fullName>
    </submittedName>
    <submittedName>
        <fullName evidence="1">S23 ribosomal protein</fullName>
    </submittedName>
</protein>
<dbReference type="PANTHER" id="PTHR38471:SF2">
    <property type="entry name" value="FOUR HELIX BUNDLE PROTEIN"/>
    <property type="match status" value="1"/>
</dbReference>
<evidence type="ECO:0000313" key="3">
    <source>
        <dbReference type="Proteomes" id="UP000023772"/>
    </source>
</evidence>
<name>X5DZ97_9BACT</name>
<dbReference type="RefSeq" id="WP_038557498.1">
    <property type="nucleotide sequence ID" value="NZ_FOHT01000002.1"/>
</dbReference>
<dbReference type="STRING" id="1168034.FH5T_08630"/>
<evidence type="ECO:0000313" key="1">
    <source>
        <dbReference type="EMBL" id="AHW59631.1"/>
    </source>
</evidence>
<dbReference type="EMBL" id="CP007451">
    <property type="protein sequence ID" value="AHW59631.1"/>
    <property type="molecule type" value="Genomic_DNA"/>
</dbReference>
<dbReference type="GO" id="GO:0005840">
    <property type="term" value="C:ribosome"/>
    <property type="evidence" value="ECO:0007669"/>
    <property type="project" value="UniProtKB-KW"/>
</dbReference>